<evidence type="ECO:0000313" key="3">
    <source>
        <dbReference type="Proteomes" id="UP000254765"/>
    </source>
</evidence>
<proteinExistence type="predicted"/>
<evidence type="ECO:0000256" key="1">
    <source>
        <dbReference type="SAM" id="MobiDB-lite"/>
    </source>
</evidence>
<gene>
    <name evidence="2" type="ORF">NCTC10211_03106</name>
</gene>
<feature type="compositionally biased region" description="Low complexity" evidence="1">
    <location>
        <begin position="49"/>
        <end position="65"/>
    </location>
</feature>
<evidence type="ECO:0000313" key="2">
    <source>
        <dbReference type="EMBL" id="SUI55412.1"/>
    </source>
</evidence>
<dbReference type="EMBL" id="UGYK01000002">
    <property type="protein sequence ID" value="SUI55412.1"/>
    <property type="molecule type" value="Genomic_DNA"/>
</dbReference>
<dbReference type="AlphaFoldDB" id="A0A379Z4V8"/>
<protein>
    <submittedName>
        <fullName evidence="2">Uncharacterized protein</fullName>
    </submittedName>
</protein>
<sequence length="74" mass="7865">MVVPVNQKVNGIIAAISTRNGSERPMFTNQLSARFSAGRGNKPRDEVLNNTTPTAPPIATTNSITMPTISQVSP</sequence>
<dbReference type="Proteomes" id="UP000254765">
    <property type="component" value="Unassembled WGS sequence"/>
</dbReference>
<accession>A0A379Z4V8</accession>
<name>A0A379Z4V8_SERMA</name>
<reference evidence="2 3" key="1">
    <citation type="submission" date="2018-06" db="EMBL/GenBank/DDBJ databases">
        <authorList>
            <consortium name="Pathogen Informatics"/>
            <person name="Doyle S."/>
        </authorList>
    </citation>
    <scope>NUCLEOTIDE SEQUENCE [LARGE SCALE GENOMIC DNA]</scope>
    <source>
        <strain evidence="2 3">NCTC10211</strain>
    </source>
</reference>
<feature type="region of interest" description="Disordered" evidence="1">
    <location>
        <begin position="36"/>
        <end position="74"/>
    </location>
</feature>
<organism evidence="2 3">
    <name type="scientific">Serratia marcescens</name>
    <dbReference type="NCBI Taxonomy" id="615"/>
    <lineage>
        <taxon>Bacteria</taxon>
        <taxon>Pseudomonadati</taxon>
        <taxon>Pseudomonadota</taxon>
        <taxon>Gammaproteobacteria</taxon>
        <taxon>Enterobacterales</taxon>
        <taxon>Yersiniaceae</taxon>
        <taxon>Serratia</taxon>
    </lineage>
</organism>